<evidence type="ECO:0000256" key="2">
    <source>
        <dbReference type="SAM" id="SignalP"/>
    </source>
</evidence>
<dbReference type="EMBL" id="QTSU01000003">
    <property type="protein sequence ID" value="RDZ26782.1"/>
    <property type="molecule type" value="Genomic_DNA"/>
</dbReference>
<evidence type="ECO:0000256" key="1">
    <source>
        <dbReference type="SAM" id="MobiDB-lite"/>
    </source>
</evidence>
<name>A0A371JYT7_9GAMM</name>
<keyword evidence="4" id="KW-1185">Reference proteome</keyword>
<keyword evidence="2" id="KW-0732">Signal</keyword>
<evidence type="ECO:0000313" key="4">
    <source>
        <dbReference type="Proteomes" id="UP000264492"/>
    </source>
</evidence>
<feature type="signal peptide" evidence="2">
    <location>
        <begin position="1"/>
        <end position="19"/>
    </location>
</feature>
<gene>
    <name evidence="3" type="ORF">DX914_17590</name>
</gene>
<reference evidence="3 4" key="1">
    <citation type="submission" date="2018-08" db="EMBL/GenBank/DDBJ databases">
        <title>Lysobacter sp. zong2l5, whole genome shotgun sequence.</title>
        <authorList>
            <person name="Zhang X."/>
            <person name="Feng G."/>
            <person name="Zhu H."/>
        </authorList>
    </citation>
    <scope>NUCLEOTIDE SEQUENCE [LARGE SCALE GENOMIC DNA]</scope>
    <source>
        <strain evidence="4">zong2l5</strain>
    </source>
</reference>
<comment type="caution">
    <text evidence="3">The sequence shown here is derived from an EMBL/GenBank/DDBJ whole genome shotgun (WGS) entry which is preliminary data.</text>
</comment>
<dbReference type="OrthoDB" id="6027386at2"/>
<dbReference type="AlphaFoldDB" id="A0A371JYT7"/>
<dbReference type="RefSeq" id="WP_115861146.1">
    <property type="nucleotide sequence ID" value="NZ_QTSU01000003.1"/>
</dbReference>
<sequence length="150" mass="17122">MKLRVWALSLLLVAPLSYASVDRGVLQFESIRSQQSEIRAAVKAANGRYKEMPQNTRGELLAKQDQLFHLMDGKQSTQDLNEDQKTEVFNTLEWIEAAINSADDERMVCERRPVLGSNRKERVCRTAGQIRAERESARERIESGEVRSSQ</sequence>
<organism evidence="3 4">
    <name type="scientific">Lysobacter silvisoli</name>
    <dbReference type="NCBI Taxonomy" id="2293254"/>
    <lineage>
        <taxon>Bacteria</taxon>
        <taxon>Pseudomonadati</taxon>
        <taxon>Pseudomonadota</taxon>
        <taxon>Gammaproteobacteria</taxon>
        <taxon>Lysobacterales</taxon>
        <taxon>Lysobacteraceae</taxon>
        <taxon>Lysobacter</taxon>
    </lineage>
</organism>
<proteinExistence type="predicted"/>
<accession>A0A371JYT7</accession>
<feature type="region of interest" description="Disordered" evidence="1">
    <location>
        <begin position="131"/>
        <end position="150"/>
    </location>
</feature>
<dbReference type="Proteomes" id="UP000264492">
    <property type="component" value="Unassembled WGS sequence"/>
</dbReference>
<feature type="chain" id="PRO_5016614503" evidence="2">
    <location>
        <begin position="20"/>
        <end position="150"/>
    </location>
</feature>
<evidence type="ECO:0000313" key="3">
    <source>
        <dbReference type="EMBL" id="RDZ26782.1"/>
    </source>
</evidence>
<protein>
    <submittedName>
        <fullName evidence="3">Uncharacterized protein</fullName>
    </submittedName>
</protein>